<sequence>MTNYIVREINKESLKEVFAYEMEGKVDFIKLLNKEILKMFGFESAIIYCYDKILTEKIENLVFDLDNIIEARIFNETCEIKIWRYDNIMRGSIFKEIKPNNIMEDEYILYPRETGGYSPSKLFVKKYIDYDSDGQAYISYIKPSKII</sequence>
<gene>
    <name evidence="1" type="ORF">H8707_05200</name>
</gene>
<reference evidence="1" key="1">
    <citation type="submission" date="2020-08" db="EMBL/GenBank/DDBJ databases">
        <title>Genome public.</title>
        <authorList>
            <person name="Liu C."/>
            <person name="Sun Q."/>
        </authorList>
    </citation>
    <scope>NUCLEOTIDE SEQUENCE</scope>
    <source>
        <strain evidence="1">BX21</strain>
    </source>
</reference>
<proteinExistence type="predicted"/>
<protein>
    <submittedName>
        <fullName evidence="1">Uncharacterized protein</fullName>
    </submittedName>
</protein>
<accession>A0A926EWK4</accession>
<evidence type="ECO:0000313" key="2">
    <source>
        <dbReference type="Proteomes" id="UP000601171"/>
    </source>
</evidence>
<name>A0A926EWK4_9FIRM</name>
<dbReference type="EMBL" id="JACRTG010000016">
    <property type="protein sequence ID" value="MBC8587634.1"/>
    <property type="molecule type" value="Genomic_DNA"/>
</dbReference>
<organism evidence="1 2">
    <name type="scientific">Paratissierella segnis</name>
    <dbReference type="NCBI Taxonomy" id="2763679"/>
    <lineage>
        <taxon>Bacteria</taxon>
        <taxon>Bacillati</taxon>
        <taxon>Bacillota</taxon>
        <taxon>Tissierellia</taxon>
        <taxon>Tissierellales</taxon>
        <taxon>Tissierellaceae</taxon>
        <taxon>Paratissierella</taxon>
    </lineage>
</organism>
<evidence type="ECO:0000313" key="1">
    <source>
        <dbReference type="EMBL" id="MBC8587634.1"/>
    </source>
</evidence>
<keyword evidence="2" id="KW-1185">Reference proteome</keyword>
<dbReference type="Proteomes" id="UP000601171">
    <property type="component" value="Unassembled WGS sequence"/>
</dbReference>
<dbReference type="RefSeq" id="WP_262429088.1">
    <property type="nucleotide sequence ID" value="NZ_JACRTG010000016.1"/>
</dbReference>
<dbReference type="AlphaFoldDB" id="A0A926EWK4"/>
<comment type="caution">
    <text evidence="1">The sequence shown here is derived from an EMBL/GenBank/DDBJ whole genome shotgun (WGS) entry which is preliminary data.</text>
</comment>